<dbReference type="RefSeq" id="WP_193181992.1">
    <property type="nucleotide sequence ID" value="NZ_JACVXA010000022.1"/>
</dbReference>
<dbReference type="AlphaFoldDB" id="A0A8J7CV72"/>
<proteinExistence type="predicted"/>
<feature type="domain" description="Signal transduction histidine kinase HWE region" evidence="10">
    <location>
        <begin position="367"/>
        <end position="451"/>
    </location>
</feature>
<dbReference type="InterPro" id="IPR036890">
    <property type="entry name" value="HATPase_C_sf"/>
</dbReference>
<reference evidence="11" key="1">
    <citation type="submission" date="2020-09" db="EMBL/GenBank/DDBJ databases">
        <title>A novel bacterium of genus Mangrovicoccus, isolated from South China Sea.</title>
        <authorList>
            <person name="Huang H."/>
            <person name="Mo K."/>
            <person name="Hu Y."/>
        </authorList>
    </citation>
    <scope>NUCLEOTIDE SEQUENCE</scope>
    <source>
        <strain evidence="11">HB182678</strain>
    </source>
</reference>
<evidence type="ECO:0000256" key="1">
    <source>
        <dbReference type="ARBA" id="ARBA00000085"/>
    </source>
</evidence>
<feature type="transmembrane region" description="Helical" evidence="9">
    <location>
        <begin position="271"/>
        <end position="297"/>
    </location>
</feature>
<dbReference type="PANTHER" id="PTHR41523">
    <property type="entry name" value="TWO-COMPONENT SYSTEM SENSOR PROTEIN"/>
    <property type="match status" value="1"/>
</dbReference>
<dbReference type="EMBL" id="JACVXA010000022">
    <property type="protein sequence ID" value="MBE3638414.1"/>
    <property type="molecule type" value="Genomic_DNA"/>
</dbReference>
<dbReference type="InterPro" id="IPR011102">
    <property type="entry name" value="Sig_transdc_His_kinase_HWE"/>
</dbReference>
<name>A0A8J7CV72_9RHOB</name>
<organism evidence="11 12">
    <name type="scientific">Mangrovicoccus algicola</name>
    <dbReference type="NCBI Taxonomy" id="2771008"/>
    <lineage>
        <taxon>Bacteria</taxon>
        <taxon>Pseudomonadati</taxon>
        <taxon>Pseudomonadota</taxon>
        <taxon>Alphaproteobacteria</taxon>
        <taxon>Rhodobacterales</taxon>
        <taxon>Paracoccaceae</taxon>
        <taxon>Mangrovicoccus</taxon>
    </lineage>
</organism>
<gene>
    <name evidence="11" type="ORF">ICN82_09395</name>
</gene>
<feature type="compositionally biased region" description="Acidic residues" evidence="8">
    <location>
        <begin position="579"/>
        <end position="589"/>
    </location>
</feature>
<feature type="transmembrane region" description="Helical" evidence="9">
    <location>
        <begin position="12"/>
        <end position="33"/>
    </location>
</feature>
<keyword evidence="3" id="KW-0597">Phosphoprotein</keyword>
<dbReference type="Proteomes" id="UP000609121">
    <property type="component" value="Unassembled WGS sequence"/>
</dbReference>
<keyword evidence="5" id="KW-0547">Nucleotide-binding</keyword>
<keyword evidence="6 11" id="KW-0418">Kinase</keyword>
<dbReference type="Pfam" id="PF07568">
    <property type="entry name" value="HisKA_2"/>
    <property type="match status" value="1"/>
</dbReference>
<dbReference type="GO" id="GO:0004673">
    <property type="term" value="F:protein histidine kinase activity"/>
    <property type="evidence" value="ECO:0007669"/>
    <property type="project" value="UniProtKB-EC"/>
</dbReference>
<evidence type="ECO:0000256" key="7">
    <source>
        <dbReference type="ARBA" id="ARBA00022840"/>
    </source>
</evidence>
<keyword evidence="12" id="KW-1185">Reference proteome</keyword>
<evidence type="ECO:0000256" key="2">
    <source>
        <dbReference type="ARBA" id="ARBA00012438"/>
    </source>
</evidence>
<evidence type="ECO:0000256" key="4">
    <source>
        <dbReference type="ARBA" id="ARBA00022679"/>
    </source>
</evidence>
<dbReference type="InterPro" id="IPR011495">
    <property type="entry name" value="Sig_transdc_His_kin_sub2_dim/P"/>
</dbReference>
<keyword evidence="9" id="KW-0812">Transmembrane</keyword>
<accession>A0A8J7CV72</accession>
<evidence type="ECO:0000313" key="11">
    <source>
        <dbReference type="EMBL" id="MBE3638414.1"/>
    </source>
</evidence>
<comment type="catalytic activity">
    <reaction evidence="1">
        <text>ATP + protein L-histidine = ADP + protein N-phospho-L-histidine.</text>
        <dbReference type="EC" id="2.7.13.3"/>
    </reaction>
</comment>
<evidence type="ECO:0000256" key="9">
    <source>
        <dbReference type="SAM" id="Phobius"/>
    </source>
</evidence>
<evidence type="ECO:0000259" key="10">
    <source>
        <dbReference type="SMART" id="SM00911"/>
    </source>
</evidence>
<keyword evidence="9" id="KW-0472">Membrane</keyword>
<dbReference type="SMART" id="SM00911">
    <property type="entry name" value="HWE_HK"/>
    <property type="match status" value="1"/>
</dbReference>
<feature type="region of interest" description="Disordered" evidence="8">
    <location>
        <begin position="567"/>
        <end position="589"/>
    </location>
</feature>
<evidence type="ECO:0000256" key="5">
    <source>
        <dbReference type="ARBA" id="ARBA00022741"/>
    </source>
</evidence>
<keyword evidence="7" id="KW-0067">ATP-binding</keyword>
<dbReference type="Gene3D" id="3.30.565.10">
    <property type="entry name" value="Histidine kinase-like ATPase, C-terminal domain"/>
    <property type="match status" value="1"/>
</dbReference>
<dbReference type="SUPFAM" id="SSF55874">
    <property type="entry name" value="ATPase domain of HSP90 chaperone/DNA topoisomerase II/histidine kinase"/>
    <property type="match status" value="1"/>
</dbReference>
<dbReference type="EC" id="2.7.13.3" evidence="2"/>
<dbReference type="GO" id="GO:0005524">
    <property type="term" value="F:ATP binding"/>
    <property type="evidence" value="ECO:0007669"/>
    <property type="project" value="UniProtKB-KW"/>
</dbReference>
<keyword evidence="9" id="KW-1133">Transmembrane helix</keyword>
<evidence type="ECO:0000256" key="8">
    <source>
        <dbReference type="SAM" id="MobiDB-lite"/>
    </source>
</evidence>
<evidence type="ECO:0000256" key="6">
    <source>
        <dbReference type="ARBA" id="ARBA00022777"/>
    </source>
</evidence>
<keyword evidence="4" id="KW-0808">Transferase</keyword>
<dbReference type="CDD" id="cd16936">
    <property type="entry name" value="HATPase_RsbW-like"/>
    <property type="match status" value="1"/>
</dbReference>
<sequence length="589" mass="64052">MPHSHVKFHRRLTVRLMLFLSLALVPVGLLAVLQTHEVVNRINTQTEERLADQTRSAARQGRERILWAFGAASGLGQAVGTDPAEAGRCVAAMEEFVADNPRVASAGLVLPDGRVLCASTGETYDVSDWDMLPDLFADPRPYVSYSVNPVVSHKPVLISVVPVMDDGQPVGLVFVSQGHATFDAVADEHGEAVFKTFNNEGMVLTSSDGDEETDALLPEGRTLAELAAEGPATFRATSNSGVPRVYSVSPIIDGTAYAIGIWSPAASSPGLVGMAVSIPLFPLLMWLASLLVAYVAVDRLALRHIRRLRYDMRRFARNRSLPQGATSDMPAEIAEIFDTFQTASETILRDEAELEMVLHDKNVLLKEVHHRVKNNLQLISSIMNMQMRKLRAPEAKQALKRLQARVLSLATVHRTLYQAENLGAVQAGALLGDLVEQLQEFAGAGQQSGIETQFDAIRLYPDQAVPISLLATEAVTNALKYAGNHKGQPGFIRVRLSAEEDGHACLVVENSKGPVPVLPGDPVSPSGLGTNLIRAFAAQLGAQAEIEEDETRFRLCCRFMIQGFREEPDESDLPGGGPAEEDEEEFRNI</sequence>
<evidence type="ECO:0000256" key="3">
    <source>
        <dbReference type="ARBA" id="ARBA00022553"/>
    </source>
</evidence>
<evidence type="ECO:0000313" key="12">
    <source>
        <dbReference type="Proteomes" id="UP000609121"/>
    </source>
</evidence>
<dbReference type="Gene3D" id="3.30.450.20">
    <property type="entry name" value="PAS domain"/>
    <property type="match status" value="2"/>
</dbReference>
<dbReference type="PANTHER" id="PTHR41523:SF8">
    <property type="entry name" value="ETHYLENE RESPONSE SENSOR PROTEIN"/>
    <property type="match status" value="1"/>
</dbReference>
<protein>
    <recommendedName>
        <fullName evidence="2">histidine kinase</fullName>
        <ecNumber evidence="2">2.7.13.3</ecNumber>
    </recommendedName>
</protein>
<comment type="caution">
    <text evidence="11">The sequence shown here is derived from an EMBL/GenBank/DDBJ whole genome shotgun (WGS) entry which is preliminary data.</text>
</comment>